<protein>
    <submittedName>
        <fullName evidence="3">Flagellar basal-body rod modification protein FlgD</fullName>
    </submittedName>
</protein>
<dbReference type="Proteomes" id="UP000243819">
    <property type="component" value="Unassembled WGS sequence"/>
</dbReference>
<dbReference type="GO" id="GO:0044781">
    <property type="term" value="P:bacterial-type flagellum organization"/>
    <property type="evidence" value="ECO:0007669"/>
    <property type="project" value="UniProtKB-KW"/>
</dbReference>
<proteinExistence type="inferred from homology"/>
<dbReference type="Pfam" id="PF03963">
    <property type="entry name" value="FlgD"/>
    <property type="match status" value="1"/>
</dbReference>
<dbReference type="RefSeq" id="WP_091349385.1">
    <property type="nucleotide sequence ID" value="NZ_FOIF01000008.1"/>
</dbReference>
<dbReference type="STRING" id="1120990.SAMN03080614_100840"/>
<keyword evidence="4" id="KW-1185">Reference proteome</keyword>
<accession>A0A1H9ZD10</accession>
<dbReference type="EMBL" id="FOIF01000008">
    <property type="protein sequence ID" value="SES79528.1"/>
    <property type="molecule type" value="Genomic_DNA"/>
</dbReference>
<dbReference type="InterPro" id="IPR005648">
    <property type="entry name" value="FlgD"/>
</dbReference>
<evidence type="ECO:0000313" key="4">
    <source>
        <dbReference type="Proteomes" id="UP000243819"/>
    </source>
</evidence>
<keyword evidence="3" id="KW-0969">Cilium</keyword>
<name>A0A1H9ZD10_9FIRM</name>
<evidence type="ECO:0000313" key="3">
    <source>
        <dbReference type="EMBL" id="SES79528.1"/>
    </source>
</evidence>
<organism evidence="3 4">
    <name type="scientific">Anaerobranca gottschalkii DSM 13577</name>
    <dbReference type="NCBI Taxonomy" id="1120990"/>
    <lineage>
        <taxon>Bacteria</taxon>
        <taxon>Bacillati</taxon>
        <taxon>Bacillota</taxon>
        <taxon>Clostridia</taxon>
        <taxon>Eubacteriales</taxon>
        <taxon>Proteinivoracaceae</taxon>
        <taxon>Anaerobranca</taxon>
    </lineage>
</organism>
<evidence type="ECO:0000256" key="2">
    <source>
        <dbReference type="ARBA" id="ARBA00022795"/>
    </source>
</evidence>
<reference evidence="4" key="1">
    <citation type="submission" date="2016-10" db="EMBL/GenBank/DDBJ databases">
        <authorList>
            <person name="Varghese N."/>
            <person name="Submissions S."/>
        </authorList>
    </citation>
    <scope>NUCLEOTIDE SEQUENCE [LARGE SCALE GENOMIC DNA]</scope>
    <source>
        <strain evidence="4">DSM 13577</strain>
    </source>
</reference>
<gene>
    <name evidence="3" type="ORF">SAMN03080614_100840</name>
</gene>
<keyword evidence="3" id="KW-0282">Flagellum</keyword>
<evidence type="ECO:0000256" key="1">
    <source>
        <dbReference type="ARBA" id="ARBA00010577"/>
    </source>
</evidence>
<keyword evidence="2" id="KW-1005">Bacterial flagellum biogenesis</keyword>
<comment type="similarity">
    <text evidence="1">Belongs to the FlgD family.</text>
</comment>
<dbReference type="AlphaFoldDB" id="A0A1H9ZD10"/>
<keyword evidence="3" id="KW-0966">Cell projection</keyword>
<sequence>MKIQSSYVTNFQKVNETGTLTQGDFLKVLVAQLRYQDPLSPTNDKEFMAQMAQFSALEQMVNLNNNFSKMFYLLGVGFDSVNAFNLVGKFVEIQTGDHTISGLVDKVLQKGGEFFVEVNSRQYKLTEIISVARGDENDKDH</sequence>
<dbReference type="OrthoDB" id="280334at2"/>